<feature type="compositionally biased region" description="Polar residues" evidence="1">
    <location>
        <begin position="1"/>
        <end position="11"/>
    </location>
</feature>
<organism evidence="3 4">
    <name type="scientific">Trichonephila inaurata madagascariensis</name>
    <dbReference type="NCBI Taxonomy" id="2747483"/>
    <lineage>
        <taxon>Eukaryota</taxon>
        <taxon>Metazoa</taxon>
        <taxon>Ecdysozoa</taxon>
        <taxon>Arthropoda</taxon>
        <taxon>Chelicerata</taxon>
        <taxon>Arachnida</taxon>
        <taxon>Araneae</taxon>
        <taxon>Araneomorphae</taxon>
        <taxon>Entelegynae</taxon>
        <taxon>Araneoidea</taxon>
        <taxon>Nephilidae</taxon>
        <taxon>Trichonephila</taxon>
        <taxon>Trichonephila inaurata</taxon>
    </lineage>
</organism>
<proteinExistence type="predicted"/>
<feature type="region of interest" description="Disordered" evidence="1">
    <location>
        <begin position="1"/>
        <end position="117"/>
    </location>
</feature>
<name>A0A8X7CHT2_9ARAC</name>
<evidence type="ECO:0000256" key="1">
    <source>
        <dbReference type="SAM" id="MobiDB-lite"/>
    </source>
</evidence>
<dbReference type="AlphaFoldDB" id="A0A8X7CHT2"/>
<accession>A0A8X7CHT2</accession>
<evidence type="ECO:0000313" key="4">
    <source>
        <dbReference type="Proteomes" id="UP000886998"/>
    </source>
</evidence>
<feature type="compositionally biased region" description="Basic and acidic residues" evidence="1">
    <location>
        <begin position="13"/>
        <end position="25"/>
    </location>
</feature>
<feature type="compositionally biased region" description="Polar residues" evidence="1">
    <location>
        <begin position="67"/>
        <end position="78"/>
    </location>
</feature>
<comment type="caution">
    <text evidence="3">The sequence shown here is derived from an EMBL/GenBank/DDBJ whole genome shotgun (WGS) entry which is preliminary data.</text>
</comment>
<feature type="compositionally biased region" description="Basic and acidic residues" evidence="1">
    <location>
        <begin position="42"/>
        <end position="52"/>
    </location>
</feature>
<reference evidence="3" key="1">
    <citation type="submission" date="2020-08" db="EMBL/GenBank/DDBJ databases">
        <title>Multicomponent nature underlies the extraordinary mechanical properties of spider dragline silk.</title>
        <authorList>
            <person name="Kono N."/>
            <person name="Nakamura H."/>
            <person name="Mori M."/>
            <person name="Yoshida Y."/>
            <person name="Ohtoshi R."/>
            <person name="Malay A.D."/>
            <person name="Moran D.A.P."/>
            <person name="Tomita M."/>
            <person name="Numata K."/>
            <person name="Arakawa K."/>
        </authorList>
    </citation>
    <scope>NUCLEOTIDE SEQUENCE</scope>
</reference>
<dbReference type="EMBL" id="BMAV01019901">
    <property type="protein sequence ID" value="GFY73189.1"/>
    <property type="molecule type" value="Genomic_DNA"/>
</dbReference>
<evidence type="ECO:0000313" key="2">
    <source>
        <dbReference type="EMBL" id="GFY66947.1"/>
    </source>
</evidence>
<sequence length="117" mass="13262">MSVQGKNTGLKENQGDRRKSEERKRNVGSKESSLQIKLKRQQSPDHPEERCMTKGNQSDSKEEGSRSLGNTTRIQATGRSLDARVVKNWSRSRVADDQAVRVHDEPVEDTDSKNARR</sequence>
<dbReference type="EMBL" id="BMAV01016305">
    <property type="protein sequence ID" value="GFY66947.1"/>
    <property type="molecule type" value="Genomic_DNA"/>
</dbReference>
<gene>
    <name evidence="2" type="ORF">TNIN_437631</name>
    <name evidence="3" type="ORF">TNIN_492761</name>
</gene>
<evidence type="ECO:0000313" key="3">
    <source>
        <dbReference type="EMBL" id="GFY73189.1"/>
    </source>
</evidence>
<feature type="compositionally biased region" description="Basic and acidic residues" evidence="1">
    <location>
        <begin position="93"/>
        <end position="117"/>
    </location>
</feature>
<keyword evidence="4" id="KW-1185">Reference proteome</keyword>
<dbReference type="Proteomes" id="UP000886998">
    <property type="component" value="Unassembled WGS sequence"/>
</dbReference>
<protein>
    <submittedName>
        <fullName evidence="3">Uncharacterized protein</fullName>
    </submittedName>
</protein>